<evidence type="ECO:0000256" key="1">
    <source>
        <dbReference type="ARBA" id="ARBA00004613"/>
    </source>
</evidence>
<name>A0A8T0KG79_PHAAN</name>
<dbReference type="Pfam" id="PF17766">
    <property type="entry name" value="fn3_6"/>
    <property type="match status" value="1"/>
</dbReference>
<dbReference type="Gene3D" id="3.40.50.200">
    <property type="entry name" value="Peptidase S8/S53 domain"/>
    <property type="match status" value="1"/>
</dbReference>
<reference evidence="7 8" key="1">
    <citation type="submission" date="2020-05" db="EMBL/GenBank/DDBJ databases">
        <title>Vigna angularis (adzuki bean) Var. LongXiaoDou No. 4 denovo assembly.</title>
        <authorList>
            <person name="Xiang H."/>
        </authorList>
    </citation>
    <scope>NUCLEOTIDE SEQUENCE [LARGE SCALE GENOMIC DNA]</scope>
    <source>
        <tissue evidence="7">Leaf</tissue>
    </source>
</reference>
<dbReference type="SUPFAM" id="SSF52743">
    <property type="entry name" value="Subtilisin-like"/>
    <property type="match status" value="1"/>
</dbReference>
<feature type="region of interest" description="Disordered" evidence="4">
    <location>
        <begin position="1"/>
        <end position="36"/>
    </location>
</feature>
<evidence type="ECO:0000256" key="3">
    <source>
        <dbReference type="ARBA" id="ARBA00022729"/>
    </source>
</evidence>
<keyword evidence="7" id="KW-0645">Protease</keyword>
<dbReference type="EMBL" id="JABFOF010000005">
    <property type="protein sequence ID" value="KAG2397145.1"/>
    <property type="molecule type" value="Genomic_DNA"/>
</dbReference>
<dbReference type="InterPro" id="IPR036852">
    <property type="entry name" value="Peptidase_S8/S53_dom_sf"/>
</dbReference>
<keyword evidence="3" id="KW-0732">Signal</keyword>
<accession>A0A8T0KG79</accession>
<feature type="compositionally biased region" description="Basic and acidic residues" evidence="4">
    <location>
        <begin position="15"/>
        <end position="26"/>
    </location>
</feature>
<comment type="subcellular location">
    <subcellularLocation>
        <location evidence="1">Secreted</location>
    </subcellularLocation>
</comment>
<protein>
    <submittedName>
        <fullName evidence="7">Subtilisin-like protease</fullName>
    </submittedName>
</protein>
<dbReference type="GO" id="GO:0006508">
    <property type="term" value="P:proteolysis"/>
    <property type="evidence" value="ECO:0007669"/>
    <property type="project" value="UniProtKB-KW"/>
</dbReference>
<feature type="domain" description="Subtilisin-like protease fibronectin type-III" evidence="6">
    <location>
        <begin position="217"/>
        <end position="311"/>
    </location>
</feature>
<dbReference type="Pfam" id="PF00082">
    <property type="entry name" value="Peptidase_S8"/>
    <property type="match status" value="1"/>
</dbReference>
<gene>
    <name evidence="7" type="ORF">HKW66_Vig0146190</name>
</gene>
<dbReference type="InterPro" id="IPR000209">
    <property type="entry name" value="Peptidase_S8/S53_dom"/>
</dbReference>
<dbReference type="GO" id="GO:0005576">
    <property type="term" value="C:extracellular region"/>
    <property type="evidence" value="ECO:0007669"/>
    <property type="project" value="UniProtKB-SubCell"/>
</dbReference>
<dbReference type="AlphaFoldDB" id="A0A8T0KG79"/>
<comment type="caution">
    <text evidence="7">The sequence shown here is derived from an EMBL/GenBank/DDBJ whole genome shotgun (WGS) entry which is preliminary data.</text>
</comment>
<evidence type="ECO:0000256" key="2">
    <source>
        <dbReference type="ARBA" id="ARBA00011073"/>
    </source>
</evidence>
<feature type="domain" description="Peptidase S8/S53" evidence="5">
    <location>
        <begin position="78"/>
        <end position="202"/>
    </location>
</feature>
<feature type="compositionally biased region" description="Polar residues" evidence="4">
    <location>
        <begin position="1"/>
        <end position="11"/>
    </location>
</feature>
<dbReference type="PANTHER" id="PTHR10795">
    <property type="entry name" value="PROPROTEIN CONVERTASE SUBTILISIN/KEXIN"/>
    <property type="match status" value="1"/>
</dbReference>
<keyword evidence="7" id="KW-0378">Hydrolase</keyword>
<proteinExistence type="inferred from homology"/>
<dbReference type="Gene3D" id="3.50.30.30">
    <property type="match status" value="1"/>
</dbReference>
<dbReference type="InterPro" id="IPR041469">
    <property type="entry name" value="Subtilisin-like_FN3"/>
</dbReference>
<evidence type="ECO:0000256" key="4">
    <source>
        <dbReference type="SAM" id="MobiDB-lite"/>
    </source>
</evidence>
<sequence>MYFTGKTNSGQCIEKSVRRNEGKGNDEEQQTEVELENPKSEGLLYDRCARKRGRRRRNERKKNVSVVGATLVYAKGFAASMAPKARLVVYKVCWMGGCYGSDILAAFDADLADGVDVVSLSVGGVVVSYHLDEIAIGAFGATSAGMFVSSSTSNGSPGGLTVTNVAPWVTTVGARTIDRDFSASLKLENGKIMLGISIYGGPGLTPTQMYPIVYGVFQQYGKKRMSTHFIRTITNVGDLNSVYKVTIKPPGGMVVTVKLDTLTFRKIGQKLNFLVRVQTRAIKLTPGSSSVKSGFIVWSDGKHTVTSPLVVAVQQPLD</sequence>
<dbReference type="InterPro" id="IPR045051">
    <property type="entry name" value="SBT"/>
</dbReference>
<evidence type="ECO:0000313" key="7">
    <source>
        <dbReference type="EMBL" id="KAG2397145.1"/>
    </source>
</evidence>
<evidence type="ECO:0000259" key="6">
    <source>
        <dbReference type="Pfam" id="PF17766"/>
    </source>
</evidence>
<evidence type="ECO:0000259" key="5">
    <source>
        <dbReference type="Pfam" id="PF00082"/>
    </source>
</evidence>
<comment type="similarity">
    <text evidence="2">Belongs to the peptidase S8 family.</text>
</comment>
<evidence type="ECO:0000313" key="8">
    <source>
        <dbReference type="Proteomes" id="UP000743370"/>
    </source>
</evidence>
<organism evidence="7 8">
    <name type="scientific">Phaseolus angularis</name>
    <name type="common">Azuki bean</name>
    <name type="synonym">Vigna angularis</name>
    <dbReference type="NCBI Taxonomy" id="3914"/>
    <lineage>
        <taxon>Eukaryota</taxon>
        <taxon>Viridiplantae</taxon>
        <taxon>Streptophyta</taxon>
        <taxon>Embryophyta</taxon>
        <taxon>Tracheophyta</taxon>
        <taxon>Spermatophyta</taxon>
        <taxon>Magnoliopsida</taxon>
        <taxon>eudicotyledons</taxon>
        <taxon>Gunneridae</taxon>
        <taxon>Pentapetalae</taxon>
        <taxon>rosids</taxon>
        <taxon>fabids</taxon>
        <taxon>Fabales</taxon>
        <taxon>Fabaceae</taxon>
        <taxon>Papilionoideae</taxon>
        <taxon>50 kb inversion clade</taxon>
        <taxon>NPAAA clade</taxon>
        <taxon>indigoferoid/millettioid clade</taxon>
        <taxon>Phaseoleae</taxon>
        <taxon>Vigna</taxon>
    </lineage>
</organism>
<dbReference type="GO" id="GO:0004252">
    <property type="term" value="F:serine-type endopeptidase activity"/>
    <property type="evidence" value="ECO:0007669"/>
    <property type="project" value="InterPro"/>
</dbReference>
<dbReference type="Proteomes" id="UP000743370">
    <property type="component" value="Unassembled WGS sequence"/>
</dbReference>